<feature type="repeat" description="WD" evidence="4">
    <location>
        <begin position="305"/>
        <end position="341"/>
    </location>
</feature>
<dbReference type="Proteomes" id="UP001470230">
    <property type="component" value="Unassembled WGS sequence"/>
</dbReference>
<evidence type="ECO:0000313" key="7">
    <source>
        <dbReference type="Proteomes" id="UP001470230"/>
    </source>
</evidence>
<name>A0ABR2L9R4_9EUKA</name>
<comment type="caution">
    <text evidence="6">The sequence shown here is derived from an EMBL/GenBank/DDBJ whole genome shotgun (WGS) entry which is preliminary data.</text>
</comment>
<proteinExistence type="inferred from homology"/>
<feature type="compositionally biased region" description="Polar residues" evidence="5">
    <location>
        <begin position="1"/>
        <end position="13"/>
    </location>
</feature>
<evidence type="ECO:0000256" key="1">
    <source>
        <dbReference type="ARBA" id="ARBA00007253"/>
    </source>
</evidence>
<evidence type="ECO:0000313" key="6">
    <source>
        <dbReference type="EMBL" id="KAK8899778.1"/>
    </source>
</evidence>
<dbReference type="PROSITE" id="PS50294">
    <property type="entry name" value="WD_REPEATS_REGION"/>
    <property type="match status" value="5"/>
</dbReference>
<dbReference type="InterPro" id="IPR020472">
    <property type="entry name" value="WD40_PAC1"/>
</dbReference>
<evidence type="ECO:0000256" key="3">
    <source>
        <dbReference type="ARBA" id="ARBA00022737"/>
    </source>
</evidence>
<feature type="repeat" description="WD" evidence="4">
    <location>
        <begin position="124"/>
        <end position="157"/>
    </location>
</feature>
<keyword evidence="2 4" id="KW-0853">WD repeat</keyword>
<evidence type="ECO:0008006" key="8">
    <source>
        <dbReference type="Google" id="ProtNLM"/>
    </source>
</evidence>
<accession>A0ABR2L9R4</accession>
<dbReference type="InterPro" id="IPR019775">
    <property type="entry name" value="WD40_repeat_CS"/>
</dbReference>
<dbReference type="InterPro" id="IPR001680">
    <property type="entry name" value="WD40_rpt"/>
</dbReference>
<evidence type="ECO:0000256" key="5">
    <source>
        <dbReference type="SAM" id="MobiDB-lite"/>
    </source>
</evidence>
<evidence type="ECO:0000256" key="4">
    <source>
        <dbReference type="PROSITE-ProRule" id="PRU00221"/>
    </source>
</evidence>
<dbReference type="PROSITE" id="PS00678">
    <property type="entry name" value="WD_REPEATS_1"/>
    <property type="match status" value="3"/>
</dbReference>
<evidence type="ECO:0000256" key="2">
    <source>
        <dbReference type="ARBA" id="ARBA00022574"/>
    </source>
</evidence>
<dbReference type="SUPFAM" id="SSF50978">
    <property type="entry name" value="WD40 repeat-like"/>
    <property type="match status" value="1"/>
</dbReference>
<dbReference type="InterPro" id="IPR045223">
    <property type="entry name" value="RACK1-like"/>
</dbReference>
<keyword evidence="3" id="KW-0677">Repeat</keyword>
<dbReference type="Gene3D" id="2.130.10.10">
    <property type="entry name" value="YVTN repeat-like/Quinoprotein amine dehydrogenase"/>
    <property type="match status" value="1"/>
</dbReference>
<organism evidence="6 7">
    <name type="scientific">Tritrichomonas musculus</name>
    <dbReference type="NCBI Taxonomy" id="1915356"/>
    <lineage>
        <taxon>Eukaryota</taxon>
        <taxon>Metamonada</taxon>
        <taxon>Parabasalia</taxon>
        <taxon>Tritrichomonadida</taxon>
        <taxon>Tritrichomonadidae</taxon>
        <taxon>Tritrichomonas</taxon>
    </lineage>
</organism>
<dbReference type="PRINTS" id="PR00320">
    <property type="entry name" value="GPROTEINBRPT"/>
</dbReference>
<dbReference type="InterPro" id="IPR015943">
    <property type="entry name" value="WD40/YVTN_repeat-like_dom_sf"/>
</dbReference>
<gene>
    <name evidence="6" type="ORF">M9Y10_002100</name>
</gene>
<feature type="repeat" description="WD" evidence="4">
    <location>
        <begin position="213"/>
        <end position="254"/>
    </location>
</feature>
<dbReference type="InterPro" id="IPR036322">
    <property type="entry name" value="WD40_repeat_dom_sf"/>
</dbReference>
<dbReference type="SMART" id="SM00320">
    <property type="entry name" value="WD40"/>
    <property type="match status" value="7"/>
</dbReference>
<feature type="repeat" description="WD" evidence="4">
    <location>
        <begin position="82"/>
        <end position="123"/>
    </location>
</feature>
<dbReference type="PANTHER" id="PTHR19868">
    <property type="entry name" value="RECEPTOR FOR ACTIVATED PROTEIN KINASE C RACK1"/>
    <property type="match status" value="1"/>
</dbReference>
<keyword evidence="7" id="KW-1185">Reference proteome</keyword>
<reference evidence="6 7" key="1">
    <citation type="submission" date="2024-04" db="EMBL/GenBank/DDBJ databases">
        <title>Tritrichomonas musculus Genome.</title>
        <authorList>
            <person name="Alves-Ferreira E."/>
            <person name="Grigg M."/>
            <person name="Lorenzi H."/>
            <person name="Galac M."/>
        </authorList>
    </citation>
    <scope>NUCLEOTIDE SEQUENCE [LARGE SCALE GENOMIC DNA]</scope>
    <source>
        <strain evidence="6 7">EAF2021</strain>
    </source>
</reference>
<feature type="repeat" description="WD" evidence="4">
    <location>
        <begin position="35"/>
        <end position="68"/>
    </location>
</feature>
<dbReference type="PROSITE" id="PS50082">
    <property type="entry name" value="WD_REPEATS_2"/>
    <property type="match status" value="5"/>
</dbReference>
<sequence>MAEEAQVQQQQDPNEIEDPVQQQATSSHFRERAVLKGHNAAVTALQVNNEHSLLVSGSRDRTALVWKLPKQQENWATEYIRLVGHNHFVSDVCFTSDSTHLLTSSWDKTLRLWNLETRTTKTLFKQHTKDVLAATFSPCNRRIISCSRDKTVLLWNILGECKVEFNKNDAWATCVACAPMENEHSPLIIAVGFWDGHIKVWQIDDKVDNLYDLNAHNGRVLAVSFTPDGQWLVSGGSDHKVKMFSVKNGQQILSFTAPGSVSSIATCPTRAWICAATYEGIAVWDIQEKKQIDLVQPNFPTTENGKGRTPDCTSVVWAEDGTVLYSGYNNGEIRVWEVRSE</sequence>
<comment type="similarity">
    <text evidence="1">Belongs to the WD repeat G protein beta family. Ribosomal protein RACK1 subfamily.</text>
</comment>
<feature type="region of interest" description="Disordered" evidence="5">
    <location>
        <begin position="1"/>
        <end position="28"/>
    </location>
</feature>
<protein>
    <recommendedName>
        <fullName evidence="8">Guanine nucleotide-binding protein subunit beta-like protein</fullName>
    </recommendedName>
</protein>
<dbReference type="CDD" id="cd00200">
    <property type="entry name" value="WD40"/>
    <property type="match status" value="1"/>
</dbReference>
<dbReference type="Pfam" id="PF00400">
    <property type="entry name" value="WD40"/>
    <property type="match status" value="6"/>
</dbReference>
<dbReference type="EMBL" id="JAPFFF010000001">
    <property type="protein sequence ID" value="KAK8899778.1"/>
    <property type="molecule type" value="Genomic_DNA"/>
</dbReference>